<evidence type="ECO:0000256" key="7">
    <source>
        <dbReference type="ARBA" id="ARBA00023237"/>
    </source>
</evidence>
<sequence length="52" mass="5214">MVAAAGGTFKGENALAVGYSRSSDNGKLILKLQGNANSRGDIGGGVGVGYQW</sequence>
<proteinExistence type="predicted"/>
<dbReference type="SUPFAM" id="SSF54523">
    <property type="entry name" value="Pili subunits"/>
    <property type="match status" value="1"/>
</dbReference>
<dbReference type="STRING" id="1122190.GCA_000621105_01876"/>
<keyword evidence="4" id="KW-0812">Transmembrane</keyword>
<dbReference type="Pfam" id="PF03895">
    <property type="entry name" value="YadA_anchor"/>
    <property type="match status" value="1"/>
</dbReference>
<dbReference type="InterPro" id="IPR045584">
    <property type="entry name" value="Pilin-like"/>
</dbReference>
<protein>
    <recommendedName>
        <fullName evidence="8">Trimeric autotransporter adhesin YadA-like C-terminal membrane anchor domain-containing protein</fullName>
    </recommendedName>
</protein>
<dbReference type="PATRIC" id="fig|1450449.3.peg.2116"/>
<dbReference type="Proteomes" id="UP000054123">
    <property type="component" value="Unassembled WGS sequence"/>
</dbReference>
<gene>
    <name evidence="9" type="ORF">AK33_10620</name>
</gene>
<evidence type="ECO:0000256" key="1">
    <source>
        <dbReference type="ARBA" id="ARBA00004241"/>
    </source>
</evidence>
<keyword evidence="3" id="KW-1134">Transmembrane beta strand</keyword>
<comment type="caution">
    <text evidence="9">The sequence shown here is derived from an EMBL/GenBank/DDBJ whole genome shotgun (WGS) entry which is preliminary data.</text>
</comment>
<evidence type="ECO:0000256" key="5">
    <source>
        <dbReference type="ARBA" id="ARBA00022729"/>
    </source>
</evidence>
<dbReference type="InterPro" id="IPR005594">
    <property type="entry name" value="YadA_C"/>
</dbReference>
<dbReference type="Gene3D" id="3.30.1300.30">
    <property type="entry name" value="GSPII I/J protein-like"/>
    <property type="match status" value="1"/>
</dbReference>
<dbReference type="GO" id="GO:0009279">
    <property type="term" value="C:cell outer membrane"/>
    <property type="evidence" value="ECO:0007669"/>
    <property type="project" value="UniProtKB-SubCell"/>
</dbReference>
<dbReference type="GO" id="GO:0009986">
    <property type="term" value="C:cell surface"/>
    <property type="evidence" value="ECO:0007669"/>
    <property type="project" value="UniProtKB-SubCell"/>
</dbReference>
<evidence type="ECO:0000256" key="4">
    <source>
        <dbReference type="ARBA" id="ARBA00022692"/>
    </source>
</evidence>
<accession>A0A011NA64</accession>
<evidence type="ECO:0000313" key="10">
    <source>
        <dbReference type="Proteomes" id="UP000054123"/>
    </source>
</evidence>
<evidence type="ECO:0000313" key="9">
    <source>
        <dbReference type="EMBL" id="EXI61462.1"/>
    </source>
</evidence>
<evidence type="ECO:0000256" key="2">
    <source>
        <dbReference type="ARBA" id="ARBA00004442"/>
    </source>
</evidence>
<reference evidence="9 10" key="1">
    <citation type="journal article" date="2014" name="Genome Announc.">
        <title>Genome Sequence of a Presumptive Mannheimia haemolytica Strain with an A1/A6-Cross-Reactive Serotype from a White-Tailed Deer (Odocoileus virginianus).</title>
        <authorList>
            <person name="Lawrence P.K."/>
            <person name="Bey R.F."/>
            <person name="Wiener B."/>
            <person name="Kittichotirat W."/>
            <person name="Bumgarner R.E."/>
        </authorList>
    </citation>
    <scope>NUCLEOTIDE SEQUENCE [LARGE SCALE GENOMIC DNA]</scope>
    <source>
        <strain evidence="9 10">PKL10</strain>
    </source>
</reference>
<keyword evidence="5" id="KW-0732">Signal</keyword>
<keyword evidence="7" id="KW-0998">Cell outer membrane</keyword>
<keyword evidence="6" id="KW-0472">Membrane</keyword>
<evidence type="ECO:0000256" key="6">
    <source>
        <dbReference type="ARBA" id="ARBA00023136"/>
    </source>
</evidence>
<organism evidence="9 10">
    <name type="scientific">Mannheimia granulomatis</name>
    <dbReference type="NCBI Taxonomy" id="85402"/>
    <lineage>
        <taxon>Bacteria</taxon>
        <taxon>Pseudomonadati</taxon>
        <taxon>Pseudomonadota</taxon>
        <taxon>Gammaproteobacteria</taxon>
        <taxon>Pasteurellales</taxon>
        <taxon>Pasteurellaceae</taxon>
        <taxon>Mannheimia</taxon>
    </lineage>
</organism>
<feature type="domain" description="Trimeric autotransporter adhesin YadA-like C-terminal membrane anchor" evidence="8">
    <location>
        <begin position="1"/>
        <end position="52"/>
    </location>
</feature>
<keyword evidence="10" id="KW-1185">Reference proteome</keyword>
<dbReference type="AlphaFoldDB" id="A0A011NA64"/>
<comment type="subcellular location">
    <subcellularLocation>
        <location evidence="2">Cell outer membrane</location>
    </subcellularLocation>
    <subcellularLocation>
        <location evidence="1">Cell surface</location>
    </subcellularLocation>
</comment>
<name>A0A011NA64_9PAST</name>
<evidence type="ECO:0000259" key="8">
    <source>
        <dbReference type="Pfam" id="PF03895"/>
    </source>
</evidence>
<dbReference type="EMBL" id="JANJ01000008">
    <property type="protein sequence ID" value="EXI61462.1"/>
    <property type="molecule type" value="Genomic_DNA"/>
</dbReference>
<evidence type="ECO:0000256" key="3">
    <source>
        <dbReference type="ARBA" id="ARBA00022452"/>
    </source>
</evidence>